<protein>
    <recommendedName>
        <fullName evidence="3">tRNA_anti-like</fullName>
    </recommendedName>
</protein>
<accession>A0A6L9E7Z1</accession>
<organism evidence="1 2">
    <name type="scientific">Poritiphilus flavus</name>
    <dbReference type="NCBI Taxonomy" id="2697053"/>
    <lineage>
        <taxon>Bacteria</taxon>
        <taxon>Pseudomonadati</taxon>
        <taxon>Bacteroidota</taxon>
        <taxon>Flavobacteriia</taxon>
        <taxon>Flavobacteriales</taxon>
        <taxon>Flavobacteriaceae</taxon>
        <taxon>Poritiphilus</taxon>
    </lineage>
</organism>
<proteinExistence type="predicted"/>
<comment type="caution">
    <text evidence="1">The sequence shown here is derived from an EMBL/GenBank/DDBJ whole genome shotgun (WGS) entry which is preliminary data.</text>
</comment>
<reference evidence="1 2" key="1">
    <citation type="submission" date="2020-01" db="EMBL/GenBank/DDBJ databases">
        <title>Bacteria diversity of Porities sp.</title>
        <authorList>
            <person name="Wang G."/>
        </authorList>
    </citation>
    <scope>NUCLEOTIDE SEQUENCE [LARGE SCALE GENOMIC DNA]</scope>
    <source>
        <strain evidence="1 2">R33</strain>
    </source>
</reference>
<gene>
    <name evidence="1" type="ORF">GTQ38_01730</name>
</gene>
<dbReference type="EMBL" id="WXYO01000001">
    <property type="protein sequence ID" value="NAS10703.1"/>
    <property type="molecule type" value="Genomic_DNA"/>
</dbReference>
<evidence type="ECO:0008006" key="3">
    <source>
        <dbReference type="Google" id="ProtNLM"/>
    </source>
</evidence>
<sequence>MRRKQYIVLASSLFVFLLAISAYKYIYREHRDIGSEKADFSMSAVELKTVLAQEAIAPKYIDKVIKTHGMITAIEQQSAIIDNKVQVNFNGDVSGKLSLKNPIAIKGRCVGYDDLLELVKIDQAILVSPNN</sequence>
<evidence type="ECO:0000313" key="1">
    <source>
        <dbReference type="EMBL" id="NAS10703.1"/>
    </source>
</evidence>
<dbReference type="Proteomes" id="UP000475249">
    <property type="component" value="Unassembled WGS sequence"/>
</dbReference>
<evidence type="ECO:0000313" key="2">
    <source>
        <dbReference type="Proteomes" id="UP000475249"/>
    </source>
</evidence>
<dbReference type="RefSeq" id="WP_161433498.1">
    <property type="nucleotide sequence ID" value="NZ_WXYO01000001.1"/>
</dbReference>
<dbReference type="AlphaFoldDB" id="A0A6L9E7Z1"/>
<name>A0A6L9E7Z1_9FLAO</name>
<keyword evidence="2" id="KW-1185">Reference proteome</keyword>